<dbReference type="InterPro" id="IPR002372">
    <property type="entry name" value="PQQ_rpt_dom"/>
</dbReference>
<gene>
    <name evidence="3" type="ORF">Aiant_29140</name>
</gene>
<organism evidence="3 4">
    <name type="scientific">Actinoplanes ianthinogenes</name>
    <dbReference type="NCBI Taxonomy" id="122358"/>
    <lineage>
        <taxon>Bacteria</taxon>
        <taxon>Bacillati</taxon>
        <taxon>Actinomycetota</taxon>
        <taxon>Actinomycetes</taxon>
        <taxon>Micromonosporales</taxon>
        <taxon>Micromonosporaceae</taxon>
        <taxon>Actinoplanes</taxon>
    </lineage>
</organism>
<dbReference type="SUPFAM" id="SSF50998">
    <property type="entry name" value="Quinoprotein alcohol dehydrogenase-like"/>
    <property type="match status" value="1"/>
</dbReference>
<sequence>MIELDRDAPLDPHPASRPPLAAYRRAGLLITLVLLAVLGGAAPAAGLGWRYLGAVPAAAAPDGPIALAGGRLYTVDTTGTRPAVTAWSPDRPPARLWTTRVPVGDDPGVVPAGSVTIRQAGEVVLLTAGVATTAVDAATGRIRWSSPIAVSVLPGSGAGVTVDRVFRAGTEYDQESGDPGPLYFSATGEPHTEPPLRTEVRGLDLADGRTLWTVTPGGSVTVDVPAGDEPAVLITSSRLLTLVSGRTGEVLRETALPQLGGHGPASSSLLGDVALVSYREPSRQVAFQAHTLRQLWSRATRDAELLADPADCQGVLCDGGHGDLRVLDPGTGAARWRVREDVDLALRAGYVLETDAASGEPVRLTDPHTGASRVDLTGWTAEVAGAADQPLLLRREEGRGGQAFAVVVPGHAEVRRLGVAGAGLGDCDADGHYLVCRSAGGGDLRIWAYRI</sequence>
<keyword evidence="1" id="KW-1133">Transmembrane helix</keyword>
<dbReference type="Gene3D" id="2.130.10.10">
    <property type="entry name" value="YVTN repeat-like/Quinoprotein amine dehydrogenase"/>
    <property type="match status" value="1"/>
</dbReference>
<name>A0ABN6CAH6_9ACTN</name>
<evidence type="ECO:0000259" key="2">
    <source>
        <dbReference type="Pfam" id="PF13360"/>
    </source>
</evidence>
<evidence type="ECO:0000256" key="1">
    <source>
        <dbReference type="SAM" id="Phobius"/>
    </source>
</evidence>
<reference evidence="3 4" key="1">
    <citation type="submission" date="2020-08" db="EMBL/GenBank/DDBJ databases">
        <title>Whole genome shotgun sequence of Actinoplanes ianthinogenes NBRC 13996.</title>
        <authorList>
            <person name="Komaki H."/>
            <person name="Tamura T."/>
        </authorList>
    </citation>
    <scope>NUCLEOTIDE SEQUENCE [LARGE SCALE GENOMIC DNA]</scope>
    <source>
        <strain evidence="3 4">NBRC 13996</strain>
    </source>
</reference>
<dbReference type="Pfam" id="PF13360">
    <property type="entry name" value="PQQ_2"/>
    <property type="match status" value="1"/>
</dbReference>
<dbReference type="EMBL" id="AP023356">
    <property type="protein sequence ID" value="BCJ42257.1"/>
    <property type="molecule type" value="Genomic_DNA"/>
</dbReference>
<keyword evidence="1" id="KW-0812">Transmembrane</keyword>
<proteinExistence type="predicted"/>
<dbReference type="InterPro" id="IPR015943">
    <property type="entry name" value="WD40/YVTN_repeat-like_dom_sf"/>
</dbReference>
<accession>A0ABN6CAH6</accession>
<feature type="transmembrane region" description="Helical" evidence="1">
    <location>
        <begin position="26"/>
        <end position="49"/>
    </location>
</feature>
<dbReference type="InterPro" id="IPR011047">
    <property type="entry name" value="Quinoprotein_ADH-like_sf"/>
</dbReference>
<evidence type="ECO:0000313" key="3">
    <source>
        <dbReference type="EMBL" id="BCJ42257.1"/>
    </source>
</evidence>
<protein>
    <recommendedName>
        <fullName evidence="2">Pyrrolo-quinoline quinone repeat domain-containing protein</fullName>
    </recommendedName>
</protein>
<keyword evidence="1" id="KW-0472">Membrane</keyword>
<dbReference type="RefSeq" id="WP_229831428.1">
    <property type="nucleotide sequence ID" value="NZ_AP023356.1"/>
</dbReference>
<keyword evidence="4" id="KW-1185">Reference proteome</keyword>
<feature type="domain" description="Pyrrolo-quinoline quinone repeat" evidence="2">
    <location>
        <begin position="198"/>
        <end position="337"/>
    </location>
</feature>
<evidence type="ECO:0000313" key="4">
    <source>
        <dbReference type="Proteomes" id="UP000676967"/>
    </source>
</evidence>
<dbReference type="Proteomes" id="UP000676967">
    <property type="component" value="Chromosome"/>
</dbReference>